<organism evidence="16 17">
    <name type="scientific">Panagrellus redivivus</name>
    <name type="common">Microworm</name>
    <dbReference type="NCBI Taxonomy" id="6233"/>
    <lineage>
        <taxon>Eukaryota</taxon>
        <taxon>Metazoa</taxon>
        <taxon>Ecdysozoa</taxon>
        <taxon>Nematoda</taxon>
        <taxon>Chromadorea</taxon>
        <taxon>Rhabditida</taxon>
        <taxon>Tylenchina</taxon>
        <taxon>Panagrolaimomorpha</taxon>
        <taxon>Panagrolaimoidea</taxon>
        <taxon>Panagrolaimidae</taxon>
        <taxon>Panagrellus</taxon>
    </lineage>
</organism>
<feature type="site" description="Important for catalytic activity" evidence="11">
    <location>
        <position position="186"/>
    </location>
</feature>
<dbReference type="Pfam" id="PF02737">
    <property type="entry name" value="3HCDH_N"/>
    <property type="match status" value="1"/>
</dbReference>
<keyword evidence="8" id="KW-0443">Lipid metabolism</keyword>
<evidence type="ECO:0000313" key="17">
    <source>
        <dbReference type="WBParaSite" id="Pan_g9055.t1"/>
    </source>
</evidence>
<evidence type="ECO:0000313" key="16">
    <source>
        <dbReference type="Proteomes" id="UP000492821"/>
    </source>
</evidence>
<evidence type="ECO:0000256" key="3">
    <source>
        <dbReference type="ARBA" id="ARBA00009463"/>
    </source>
</evidence>
<evidence type="ECO:0000256" key="13">
    <source>
        <dbReference type="PIRSR" id="PIRSR000105-3"/>
    </source>
</evidence>
<feature type="binding site" evidence="13">
    <location>
        <position position="89"/>
    </location>
    <ligand>
        <name>CoA</name>
        <dbReference type="ChEBI" id="CHEBI:57287"/>
    </ligand>
</feature>
<feature type="binding site" evidence="12">
    <location>
        <position position="143"/>
    </location>
    <ligand>
        <name>NAD(+)</name>
        <dbReference type="ChEBI" id="CHEBI:57540"/>
    </ligand>
</feature>
<feature type="binding site" evidence="12">
    <location>
        <position position="321"/>
    </location>
    <ligand>
        <name>NAD(+)</name>
        <dbReference type="ChEBI" id="CHEBI:57540"/>
    </ligand>
</feature>
<feature type="binding site" evidence="12">
    <location>
        <begin position="50"/>
        <end position="55"/>
    </location>
    <ligand>
        <name>NAD(+)</name>
        <dbReference type="ChEBI" id="CHEBI:57540"/>
    </ligand>
</feature>
<dbReference type="GO" id="GO:0006635">
    <property type="term" value="P:fatty acid beta-oxidation"/>
    <property type="evidence" value="ECO:0007669"/>
    <property type="project" value="TreeGrafter"/>
</dbReference>
<feature type="binding site" evidence="13">
    <location>
        <position position="165"/>
    </location>
    <ligand>
        <name>CoA</name>
        <dbReference type="ChEBI" id="CHEBI:57287"/>
    </ligand>
</feature>
<feature type="binding site" evidence="12">
    <location>
        <position position="138"/>
    </location>
    <ligand>
        <name>NAD(+)</name>
        <dbReference type="ChEBI" id="CHEBI:57540"/>
    </ligand>
</feature>
<dbReference type="FunFam" id="3.40.50.720:FF:000009">
    <property type="entry name" value="Fatty oxidation complex, alpha subunit"/>
    <property type="match status" value="1"/>
</dbReference>
<sequence length="330" mass="35845">MMWFLYIMDVVGVVFQVGNEIMIVMFSTPARAFSTSAVLNKSVNNVTIIGAGLMGSGIAQVTAAAKLNVNLVDSNEKALQKAQKGIQSSIARIAKKKHAGDEAAQKALVESVLSKITVSTNLPKAVEQSDLVIEAIVENIEVKRKLFAEIEANTSAQTLLATNTSSLKLIDIGANLKHKDRFGGLHFFNPVPVMKLLEVVRFDATSKETFDSLLAYGKAAGKTTVACKDTPGFIVNRLLVPYCFEALRLAERGDASKEDIDVAMKLGAGYPMGPFELSDYVGLDTLKFIMDGWVKDHPNDPTFNASESLNKLVKEGKLGRKTGEGFYKYN</sequence>
<dbReference type="InterPro" id="IPR052242">
    <property type="entry name" value="Mito_3-hydroxyacyl-CoA_DH"/>
</dbReference>
<dbReference type="EC" id="1.1.1.35" evidence="4"/>
<evidence type="ECO:0000259" key="15">
    <source>
        <dbReference type="Pfam" id="PF02737"/>
    </source>
</evidence>
<evidence type="ECO:0000256" key="5">
    <source>
        <dbReference type="ARBA" id="ARBA00022832"/>
    </source>
</evidence>
<dbReference type="Gene3D" id="1.10.1040.10">
    <property type="entry name" value="N-(1-d-carboxylethyl)-l-norvaline Dehydrogenase, domain 2"/>
    <property type="match status" value="1"/>
</dbReference>
<dbReference type="InterPro" id="IPR006176">
    <property type="entry name" value="3-OHacyl-CoA_DH_NAD-bd"/>
</dbReference>
<reference evidence="17" key="2">
    <citation type="submission" date="2020-10" db="UniProtKB">
        <authorList>
            <consortium name="WormBaseParasite"/>
        </authorList>
    </citation>
    <scope>IDENTIFICATION</scope>
</reference>
<keyword evidence="9" id="KW-0496">Mitochondrion</keyword>
<keyword evidence="7 12" id="KW-0520">NAD</keyword>
<keyword evidence="5" id="KW-0276">Fatty acid metabolism</keyword>
<dbReference type="SUPFAM" id="SSF48179">
    <property type="entry name" value="6-phosphogluconate dehydrogenase C-terminal domain-like"/>
    <property type="match status" value="1"/>
</dbReference>
<comment type="pathway">
    <text evidence="2">Lipid metabolism; fatty acid beta-oxidation.</text>
</comment>
<dbReference type="FunFam" id="1.10.1040.10:FF:000019">
    <property type="entry name" value="3-hydroxybutyryl-CoA dehydrogenase FadB2"/>
    <property type="match status" value="1"/>
</dbReference>
<evidence type="ECO:0000256" key="8">
    <source>
        <dbReference type="ARBA" id="ARBA00023098"/>
    </source>
</evidence>
<comment type="similarity">
    <text evidence="3">Belongs to the 3-hydroxyacyl-CoA dehydrogenase family.</text>
</comment>
<evidence type="ECO:0000256" key="4">
    <source>
        <dbReference type="ARBA" id="ARBA00013000"/>
    </source>
</evidence>
<comment type="catalytic activity">
    <reaction evidence="10">
        <text>a (3S)-3-hydroxyacyl-CoA + NAD(+) = a 3-oxoacyl-CoA + NADH + H(+)</text>
        <dbReference type="Rhea" id="RHEA:22432"/>
        <dbReference type="ChEBI" id="CHEBI:15378"/>
        <dbReference type="ChEBI" id="CHEBI:57318"/>
        <dbReference type="ChEBI" id="CHEBI:57540"/>
        <dbReference type="ChEBI" id="CHEBI:57945"/>
        <dbReference type="ChEBI" id="CHEBI:90726"/>
        <dbReference type="EC" id="1.1.1.35"/>
    </reaction>
</comment>
<evidence type="ECO:0000256" key="9">
    <source>
        <dbReference type="ARBA" id="ARBA00023128"/>
    </source>
</evidence>
<dbReference type="PANTHER" id="PTHR43561:SF3">
    <property type="entry name" value="HYDROXYACYL-COENZYME A DEHYDROGENASE, MITOCHONDRIAL"/>
    <property type="match status" value="1"/>
</dbReference>
<keyword evidence="16" id="KW-1185">Reference proteome</keyword>
<dbReference type="GO" id="GO:0005759">
    <property type="term" value="C:mitochondrial matrix"/>
    <property type="evidence" value="ECO:0007669"/>
    <property type="project" value="UniProtKB-SubCell"/>
</dbReference>
<evidence type="ECO:0000256" key="1">
    <source>
        <dbReference type="ARBA" id="ARBA00004305"/>
    </source>
</evidence>
<dbReference type="AlphaFoldDB" id="A0A7E4WAW3"/>
<dbReference type="InterPro" id="IPR008927">
    <property type="entry name" value="6-PGluconate_DH-like_C_sf"/>
</dbReference>
<evidence type="ECO:0000256" key="11">
    <source>
        <dbReference type="PIRSR" id="PIRSR000105-1"/>
    </source>
</evidence>
<feature type="binding site" evidence="12">
    <location>
        <position position="189"/>
    </location>
    <ligand>
        <name>NAD(+)</name>
        <dbReference type="ChEBI" id="CHEBI:57540"/>
    </ligand>
</feature>
<dbReference type="InterPro" id="IPR006108">
    <property type="entry name" value="3HC_DH_C"/>
</dbReference>
<dbReference type="PIRSF" id="PIRSF000105">
    <property type="entry name" value="HCDH"/>
    <property type="match status" value="1"/>
</dbReference>
<keyword evidence="6" id="KW-0560">Oxidoreductase</keyword>
<dbReference type="InterPro" id="IPR013328">
    <property type="entry name" value="6PGD_dom2"/>
</dbReference>
<feature type="binding site" evidence="12">
    <location>
        <position position="165"/>
    </location>
    <ligand>
        <name>NAD(+)</name>
        <dbReference type="ChEBI" id="CHEBI:57540"/>
    </ligand>
</feature>
<comment type="subcellular location">
    <subcellularLocation>
        <location evidence="1">Mitochondrion matrix</location>
    </subcellularLocation>
</comment>
<proteinExistence type="inferred from homology"/>
<evidence type="ECO:0000256" key="10">
    <source>
        <dbReference type="ARBA" id="ARBA00049556"/>
    </source>
</evidence>
<dbReference type="Proteomes" id="UP000492821">
    <property type="component" value="Unassembled WGS sequence"/>
</dbReference>
<name>A0A7E4WAW3_PANRE</name>
<dbReference type="Pfam" id="PF00725">
    <property type="entry name" value="3HCDH"/>
    <property type="match status" value="1"/>
</dbReference>
<evidence type="ECO:0000256" key="2">
    <source>
        <dbReference type="ARBA" id="ARBA00005005"/>
    </source>
</evidence>
<protein>
    <recommendedName>
        <fullName evidence="4">3-hydroxyacyl-CoA dehydrogenase</fullName>
        <ecNumber evidence="4">1.1.1.35</ecNumber>
    </recommendedName>
</protein>
<evidence type="ECO:0000256" key="7">
    <source>
        <dbReference type="ARBA" id="ARBA00023027"/>
    </source>
</evidence>
<dbReference type="SUPFAM" id="SSF51735">
    <property type="entry name" value="NAD(P)-binding Rossmann-fold domains"/>
    <property type="match status" value="1"/>
</dbReference>
<evidence type="ECO:0000256" key="12">
    <source>
        <dbReference type="PIRSR" id="PIRSR000105-2"/>
    </source>
</evidence>
<dbReference type="GO" id="GO:0070403">
    <property type="term" value="F:NAD+ binding"/>
    <property type="evidence" value="ECO:0007669"/>
    <property type="project" value="InterPro"/>
</dbReference>
<dbReference type="GO" id="GO:0003857">
    <property type="term" value="F:(3S)-3-hydroxyacyl-CoA dehydrogenase (NAD+) activity"/>
    <property type="evidence" value="ECO:0007669"/>
    <property type="project" value="UniProtKB-EC"/>
</dbReference>
<dbReference type="InterPro" id="IPR022694">
    <property type="entry name" value="3-OHacyl-CoA_DH"/>
</dbReference>
<feature type="domain" description="3-hydroxyacyl-CoA dehydrogenase NAD binding" evidence="15">
    <location>
        <begin position="45"/>
        <end position="230"/>
    </location>
</feature>
<feature type="binding site" evidence="13">
    <location>
        <position position="96"/>
    </location>
    <ligand>
        <name>CoA</name>
        <dbReference type="ChEBI" id="CHEBI:57287"/>
    </ligand>
</feature>
<dbReference type="InterPro" id="IPR036291">
    <property type="entry name" value="NAD(P)-bd_dom_sf"/>
</dbReference>
<dbReference type="PANTHER" id="PTHR43561">
    <property type="match status" value="1"/>
</dbReference>
<accession>A0A7E4WAW3</accession>
<feature type="binding site" evidence="12">
    <location>
        <position position="73"/>
    </location>
    <ligand>
        <name>NAD(+)</name>
        <dbReference type="ChEBI" id="CHEBI:57540"/>
    </ligand>
</feature>
<dbReference type="Gene3D" id="3.40.50.720">
    <property type="entry name" value="NAD(P)-binding Rossmann-like Domain"/>
    <property type="match status" value="1"/>
</dbReference>
<evidence type="ECO:0000256" key="6">
    <source>
        <dbReference type="ARBA" id="ARBA00023002"/>
    </source>
</evidence>
<feature type="domain" description="3-hydroxyacyl-CoA dehydrogenase C-terminal" evidence="14">
    <location>
        <begin position="232"/>
        <end position="329"/>
    </location>
</feature>
<reference evidence="16" key="1">
    <citation type="journal article" date="2013" name="Genetics">
        <title>The draft genome and transcriptome of Panagrellus redivivus are shaped by the harsh demands of a free-living lifestyle.</title>
        <authorList>
            <person name="Srinivasan J."/>
            <person name="Dillman A.R."/>
            <person name="Macchietto M.G."/>
            <person name="Heikkinen L."/>
            <person name="Lakso M."/>
            <person name="Fracchia K.M."/>
            <person name="Antoshechkin I."/>
            <person name="Mortazavi A."/>
            <person name="Wong G."/>
            <person name="Sternberg P.W."/>
        </authorList>
    </citation>
    <scope>NUCLEOTIDE SEQUENCE [LARGE SCALE GENOMIC DNA]</scope>
    <source>
        <strain evidence="16">MT8872</strain>
    </source>
</reference>
<evidence type="ECO:0000259" key="14">
    <source>
        <dbReference type="Pfam" id="PF00725"/>
    </source>
</evidence>
<dbReference type="WBParaSite" id="Pan_g9055.t1">
    <property type="protein sequence ID" value="Pan_g9055.t1"/>
    <property type="gene ID" value="Pan_g9055"/>
</dbReference>